<dbReference type="CDD" id="cd15841">
    <property type="entry name" value="SNARE_Qc"/>
    <property type="match status" value="1"/>
</dbReference>
<evidence type="ECO:0000256" key="4">
    <source>
        <dbReference type="ARBA" id="ARBA00022927"/>
    </source>
</evidence>
<dbReference type="AlphaFoldDB" id="A0A2P6TQS4"/>
<dbReference type="PANTHER" id="PTHR12791">
    <property type="entry name" value="GOLGI SNARE BET1-RELATED"/>
    <property type="match status" value="1"/>
</dbReference>
<comment type="subcellular location">
    <subcellularLocation>
        <location evidence="1">Membrane</location>
        <topology evidence="1">Single-pass membrane protein</topology>
    </subcellularLocation>
</comment>
<dbReference type="InterPro" id="IPR000727">
    <property type="entry name" value="T_SNARE_dom"/>
</dbReference>
<evidence type="ECO:0000256" key="5">
    <source>
        <dbReference type="ARBA" id="ARBA00022989"/>
    </source>
</evidence>
<sequence>MAEAWLADYEAAKQTAAETLQLIQERNLKFPEGGPEASRLTATARRKLGTLGSLLDGLRASLEGPEQAGLTENERNRRRDLVAGLRTQREKMQASLKREAPRAAREALLGGSGSSSAAAGSGQETDTTAELNNAGLLQLQQQVMSQQDAALESLERTVVGTKHIALQINEEAELHNRLLDDLDEQVDGTRSRLAAAQRRLKLVMRRSGSCKTMTLMFLIAVILVVVLVIGFKVALHLALFL</sequence>
<protein>
    <submittedName>
        <fullName evidence="11">Qc-snare Syn8 Syntaxin8-family</fullName>
    </submittedName>
</protein>
<dbReference type="SUPFAM" id="SSF58038">
    <property type="entry name" value="SNARE fusion complex"/>
    <property type="match status" value="1"/>
</dbReference>
<proteinExistence type="predicted"/>
<evidence type="ECO:0000313" key="12">
    <source>
        <dbReference type="Proteomes" id="UP000239899"/>
    </source>
</evidence>
<dbReference type="GO" id="GO:0005737">
    <property type="term" value="C:cytoplasm"/>
    <property type="evidence" value="ECO:0007669"/>
    <property type="project" value="UniProtKB-ARBA"/>
</dbReference>
<dbReference type="SMART" id="SM00397">
    <property type="entry name" value="t_SNARE"/>
    <property type="match status" value="1"/>
</dbReference>
<evidence type="ECO:0000256" key="1">
    <source>
        <dbReference type="ARBA" id="ARBA00004167"/>
    </source>
</evidence>
<dbReference type="OrthoDB" id="428895at2759"/>
<feature type="compositionally biased region" description="Low complexity" evidence="8">
    <location>
        <begin position="106"/>
        <end position="122"/>
    </location>
</feature>
<evidence type="ECO:0000313" key="11">
    <source>
        <dbReference type="EMBL" id="PRW56426.1"/>
    </source>
</evidence>
<feature type="coiled-coil region" evidence="7">
    <location>
        <begin position="165"/>
        <end position="199"/>
    </location>
</feature>
<accession>A0A2P6TQS4</accession>
<dbReference type="GO" id="GO:0012505">
    <property type="term" value="C:endomembrane system"/>
    <property type="evidence" value="ECO:0007669"/>
    <property type="project" value="UniProtKB-ARBA"/>
</dbReference>
<evidence type="ECO:0000256" key="3">
    <source>
        <dbReference type="ARBA" id="ARBA00022692"/>
    </source>
</evidence>
<evidence type="ECO:0000256" key="2">
    <source>
        <dbReference type="ARBA" id="ARBA00022448"/>
    </source>
</evidence>
<evidence type="ECO:0000256" key="7">
    <source>
        <dbReference type="SAM" id="Coils"/>
    </source>
</evidence>
<dbReference type="STRING" id="3076.A0A2P6TQS4"/>
<gene>
    <name evidence="11" type="ORF">C2E21_4860</name>
</gene>
<keyword evidence="5 9" id="KW-1133">Transmembrane helix</keyword>
<dbReference type="Proteomes" id="UP000239899">
    <property type="component" value="Unassembled WGS sequence"/>
</dbReference>
<dbReference type="Pfam" id="PF05739">
    <property type="entry name" value="SNARE"/>
    <property type="match status" value="1"/>
</dbReference>
<keyword evidence="6 9" id="KW-0472">Membrane</keyword>
<evidence type="ECO:0000259" key="10">
    <source>
        <dbReference type="PROSITE" id="PS50192"/>
    </source>
</evidence>
<evidence type="ECO:0000256" key="8">
    <source>
        <dbReference type="SAM" id="MobiDB-lite"/>
    </source>
</evidence>
<dbReference type="PROSITE" id="PS50192">
    <property type="entry name" value="T_SNARE"/>
    <property type="match status" value="1"/>
</dbReference>
<dbReference type="EMBL" id="LHPG02000008">
    <property type="protein sequence ID" value="PRW56426.1"/>
    <property type="molecule type" value="Genomic_DNA"/>
</dbReference>
<dbReference type="GO" id="GO:0016020">
    <property type="term" value="C:membrane"/>
    <property type="evidence" value="ECO:0007669"/>
    <property type="project" value="UniProtKB-SubCell"/>
</dbReference>
<keyword evidence="2" id="KW-0813">Transport</keyword>
<keyword evidence="4" id="KW-0653">Protein transport</keyword>
<dbReference type="Gene3D" id="1.20.5.110">
    <property type="match status" value="1"/>
</dbReference>
<keyword evidence="12" id="KW-1185">Reference proteome</keyword>
<evidence type="ECO:0000256" key="6">
    <source>
        <dbReference type="ARBA" id="ARBA00023136"/>
    </source>
</evidence>
<reference evidence="11 12" key="1">
    <citation type="journal article" date="2018" name="Plant J.">
        <title>Genome sequences of Chlorella sorokiniana UTEX 1602 and Micractinium conductrix SAG 241.80: implications to maltose excretion by a green alga.</title>
        <authorList>
            <person name="Arriola M.B."/>
            <person name="Velmurugan N."/>
            <person name="Zhang Y."/>
            <person name="Plunkett M.H."/>
            <person name="Hondzo H."/>
            <person name="Barney B.M."/>
        </authorList>
    </citation>
    <scope>NUCLEOTIDE SEQUENCE [LARGE SCALE GENOMIC DNA]</scope>
    <source>
        <strain evidence="12">UTEX 1602</strain>
    </source>
</reference>
<feature type="transmembrane region" description="Helical" evidence="9">
    <location>
        <begin position="215"/>
        <end position="239"/>
    </location>
</feature>
<feature type="region of interest" description="Disordered" evidence="8">
    <location>
        <begin position="94"/>
        <end position="126"/>
    </location>
</feature>
<keyword evidence="7" id="KW-0175">Coiled coil</keyword>
<evidence type="ECO:0000256" key="9">
    <source>
        <dbReference type="SAM" id="Phobius"/>
    </source>
</evidence>
<comment type="caution">
    <text evidence="11">The sequence shown here is derived from an EMBL/GenBank/DDBJ whole genome shotgun (WGS) entry which is preliminary data.</text>
</comment>
<dbReference type="GO" id="GO:0015031">
    <property type="term" value="P:protein transport"/>
    <property type="evidence" value="ECO:0007669"/>
    <property type="project" value="UniProtKB-KW"/>
</dbReference>
<name>A0A2P6TQS4_CHLSO</name>
<feature type="compositionally biased region" description="Basic and acidic residues" evidence="8">
    <location>
        <begin position="94"/>
        <end position="105"/>
    </location>
</feature>
<keyword evidence="3 9" id="KW-0812">Transmembrane</keyword>
<organism evidence="11 12">
    <name type="scientific">Chlorella sorokiniana</name>
    <name type="common">Freshwater green alga</name>
    <dbReference type="NCBI Taxonomy" id="3076"/>
    <lineage>
        <taxon>Eukaryota</taxon>
        <taxon>Viridiplantae</taxon>
        <taxon>Chlorophyta</taxon>
        <taxon>core chlorophytes</taxon>
        <taxon>Trebouxiophyceae</taxon>
        <taxon>Chlorellales</taxon>
        <taxon>Chlorellaceae</taxon>
        <taxon>Chlorella clade</taxon>
        <taxon>Chlorella</taxon>
    </lineage>
</organism>
<feature type="domain" description="T-SNARE coiled-coil homology" evidence="10">
    <location>
        <begin position="141"/>
        <end position="203"/>
    </location>
</feature>